<dbReference type="Pfam" id="PF13649">
    <property type="entry name" value="Methyltransf_25"/>
    <property type="match status" value="1"/>
</dbReference>
<feature type="domain" description="Methyltransferase" evidence="2">
    <location>
        <begin position="47"/>
        <end position="143"/>
    </location>
</feature>
<accession>A0A1K0IHV2</accession>
<dbReference type="InterPro" id="IPR018773">
    <property type="entry name" value="MeTrfase_reg_dom_prd"/>
</dbReference>
<sequence>MNWSDGYFTGLAYTHGYYSQLNPLQIRMACLAGGFEPPVVGEGLHYLELGYGQGVSINAHASANEGSFWGTDFNPAHAAGARAMAGASGAKVTLHDDSFQDFLARPDLPEFDVVSLHGIWSWISEENREIILRLLRTRLKVGGAVLISYNCLPGWAPLVPIRELLALCAGRDERGADKEQAIVRCIELARSIFEAQPVYLADNPVASQYLEKLKTGGFSPNYIAHEFLNRDWKLAGFADVATAMGRAKLDFAASARLLSNIDAFRITETGLRTLEAIGDPILRESARDYMVNERFRSDIFVKGLRRIPMPELHERWCNERFVMTTPREDLPKEVLIPLGHVSLQDAVPSTIADLLCQDDYRPKTVSEMLASPVLGGVAFDDVVRAIIVLVGAGFASPAQMPTAQTMERSRQFNRYVLRRALSTTELEYLASPVTGGGVHVPHICQLFILALERGIRSSSGMAAFVWEALEKIGEKIKKDGRRLDTREESIACIEPLAEVFTRKHLPVFMALIAL</sequence>
<dbReference type="EMBL" id="FMSH01000277">
    <property type="protein sequence ID" value="SCU76916.1"/>
    <property type="molecule type" value="Genomic_DNA"/>
</dbReference>
<dbReference type="InterPro" id="IPR041698">
    <property type="entry name" value="Methyltransf_25"/>
</dbReference>
<dbReference type="InterPro" id="IPR029063">
    <property type="entry name" value="SAM-dependent_MTases_sf"/>
</dbReference>
<organism evidence="3">
    <name type="scientific">Cupriavidus necator</name>
    <name type="common">Alcaligenes eutrophus</name>
    <name type="synonym">Ralstonia eutropha</name>
    <dbReference type="NCBI Taxonomy" id="106590"/>
    <lineage>
        <taxon>Bacteria</taxon>
        <taxon>Pseudomonadati</taxon>
        <taxon>Pseudomonadota</taxon>
        <taxon>Betaproteobacteria</taxon>
        <taxon>Burkholderiales</taxon>
        <taxon>Burkholderiaceae</taxon>
        <taxon>Cupriavidus</taxon>
    </lineage>
</organism>
<gene>
    <name evidence="3" type="ORF">CNECB9_3480073</name>
</gene>
<evidence type="ECO:0000259" key="1">
    <source>
        <dbReference type="Pfam" id="PF10119"/>
    </source>
</evidence>
<dbReference type="SUPFAM" id="SSF53335">
    <property type="entry name" value="S-adenosyl-L-methionine-dependent methyltransferases"/>
    <property type="match status" value="1"/>
</dbReference>
<dbReference type="Gene3D" id="3.40.50.150">
    <property type="entry name" value="Vaccinia Virus protein VP39"/>
    <property type="match status" value="1"/>
</dbReference>
<reference evidence="3" key="1">
    <citation type="submission" date="2016-09" db="EMBL/GenBank/DDBJ databases">
        <authorList>
            <person name="Capua I."/>
            <person name="De Benedictis P."/>
            <person name="Joannis T."/>
            <person name="Lombin L.H."/>
            <person name="Cattoli G."/>
        </authorList>
    </citation>
    <scope>NUCLEOTIDE SEQUENCE</scope>
    <source>
        <strain evidence="3">B9</strain>
    </source>
</reference>
<dbReference type="RefSeq" id="WP_340526626.1">
    <property type="nucleotide sequence ID" value="NZ_FMSH01000277.1"/>
</dbReference>
<dbReference type="AlphaFoldDB" id="A0A1K0IHV2"/>
<evidence type="ECO:0000313" key="3">
    <source>
        <dbReference type="EMBL" id="SCU76916.1"/>
    </source>
</evidence>
<proteinExistence type="predicted"/>
<evidence type="ECO:0000259" key="2">
    <source>
        <dbReference type="Pfam" id="PF13649"/>
    </source>
</evidence>
<protein>
    <recommendedName>
        <fullName evidence="4">Methyltransferase</fullName>
    </recommendedName>
</protein>
<dbReference type="Pfam" id="PF10119">
    <property type="entry name" value="MethyTransf_Reg"/>
    <property type="match status" value="1"/>
</dbReference>
<evidence type="ECO:0008006" key="4">
    <source>
        <dbReference type="Google" id="ProtNLM"/>
    </source>
</evidence>
<name>A0A1K0IHV2_CUPNE</name>
<feature type="domain" description="Methyltransferase regulatory" evidence="1">
    <location>
        <begin position="220"/>
        <end position="302"/>
    </location>
</feature>